<reference evidence="1" key="2">
    <citation type="submission" date="2018-08" db="UniProtKB">
        <authorList>
            <consortium name="EnsemblPlants"/>
        </authorList>
    </citation>
    <scope>IDENTIFICATION</scope>
    <source>
        <strain evidence="1">Yugu1</strain>
    </source>
</reference>
<evidence type="ECO:0000313" key="1">
    <source>
        <dbReference type="EnsemblPlants" id="KQK99913"/>
    </source>
</evidence>
<sequence>MRAGSAAAVVGTSVELLDIPSLRLRMCCARDTTTPRHPQSQCHQVVLLSHVSLRDPSGEEEDEERSAPVLWPPVGRWRAAIRQSLPMRRTTFSLISAVPCVHCAVQGDL</sequence>
<dbReference type="InParanoid" id="K3YEY8"/>
<dbReference type="EnsemblPlants" id="KQK99913">
    <property type="protein sequence ID" value="KQK99913"/>
    <property type="gene ID" value="SETIT_012805mg"/>
</dbReference>
<protein>
    <submittedName>
        <fullName evidence="1">Uncharacterized protein</fullName>
    </submittedName>
</protein>
<reference evidence="2" key="1">
    <citation type="journal article" date="2012" name="Nat. Biotechnol.">
        <title>Reference genome sequence of the model plant Setaria.</title>
        <authorList>
            <person name="Bennetzen J.L."/>
            <person name="Schmutz J."/>
            <person name="Wang H."/>
            <person name="Percifield R."/>
            <person name="Hawkins J."/>
            <person name="Pontaroli A.C."/>
            <person name="Estep M."/>
            <person name="Feng L."/>
            <person name="Vaughn J.N."/>
            <person name="Grimwood J."/>
            <person name="Jenkins J."/>
            <person name="Barry K."/>
            <person name="Lindquist E."/>
            <person name="Hellsten U."/>
            <person name="Deshpande S."/>
            <person name="Wang X."/>
            <person name="Wu X."/>
            <person name="Mitros T."/>
            <person name="Triplett J."/>
            <person name="Yang X."/>
            <person name="Ye C.Y."/>
            <person name="Mauro-Herrera M."/>
            <person name="Wang L."/>
            <person name="Li P."/>
            <person name="Sharma M."/>
            <person name="Sharma R."/>
            <person name="Ronald P.C."/>
            <person name="Panaud O."/>
            <person name="Kellogg E.A."/>
            <person name="Brutnell T.P."/>
            <person name="Doust A.N."/>
            <person name="Tuskan G.A."/>
            <person name="Rokhsar D."/>
            <person name="Devos K.M."/>
        </authorList>
    </citation>
    <scope>NUCLEOTIDE SEQUENCE [LARGE SCALE GENOMIC DNA]</scope>
    <source>
        <strain evidence="2">cv. Yugu1</strain>
    </source>
</reference>
<dbReference type="HOGENOM" id="CLU_2188542_0_0_1"/>
<accession>K3YEY8</accession>
<dbReference type="AlphaFoldDB" id="K3YEY8"/>
<name>K3YEY8_SETIT</name>
<dbReference type="Proteomes" id="UP000004995">
    <property type="component" value="Unassembled WGS sequence"/>
</dbReference>
<organism evidence="1 2">
    <name type="scientific">Setaria italica</name>
    <name type="common">Foxtail millet</name>
    <name type="synonym">Panicum italicum</name>
    <dbReference type="NCBI Taxonomy" id="4555"/>
    <lineage>
        <taxon>Eukaryota</taxon>
        <taxon>Viridiplantae</taxon>
        <taxon>Streptophyta</taxon>
        <taxon>Embryophyta</taxon>
        <taxon>Tracheophyta</taxon>
        <taxon>Spermatophyta</taxon>
        <taxon>Magnoliopsida</taxon>
        <taxon>Liliopsida</taxon>
        <taxon>Poales</taxon>
        <taxon>Poaceae</taxon>
        <taxon>PACMAD clade</taxon>
        <taxon>Panicoideae</taxon>
        <taxon>Panicodae</taxon>
        <taxon>Paniceae</taxon>
        <taxon>Cenchrinae</taxon>
        <taxon>Setaria</taxon>
    </lineage>
</organism>
<evidence type="ECO:0000313" key="2">
    <source>
        <dbReference type="Proteomes" id="UP000004995"/>
    </source>
</evidence>
<keyword evidence="2" id="KW-1185">Reference proteome</keyword>
<proteinExistence type="predicted"/>
<dbReference type="Gramene" id="KQK99913">
    <property type="protein sequence ID" value="KQK99913"/>
    <property type="gene ID" value="SETIT_012805mg"/>
</dbReference>
<dbReference type="EMBL" id="AGNK02004585">
    <property type="status" value="NOT_ANNOTATED_CDS"/>
    <property type="molecule type" value="Genomic_DNA"/>
</dbReference>